<evidence type="ECO:0000313" key="1">
    <source>
        <dbReference type="EMBL" id="EKX38648.1"/>
    </source>
</evidence>
<gene>
    <name evidence="1" type="ORF">GUITHDRAFT_165146</name>
</gene>
<evidence type="ECO:0000313" key="2">
    <source>
        <dbReference type="EnsemblProtists" id="EKX38648"/>
    </source>
</evidence>
<evidence type="ECO:0000313" key="3">
    <source>
        <dbReference type="Proteomes" id="UP000011087"/>
    </source>
</evidence>
<reference evidence="1 3" key="1">
    <citation type="journal article" date="2012" name="Nature">
        <title>Algal genomes reveal evolutionary mosaicism and the fate of nucleomorphs.</title>
        <authorList>
            <consortium name="DOE Joint Genome Institute"/>
            <person name="Curtis B.A."/>
            <person name="Tanifuji G."/>
            <person name="Burki F."/>
            <person name="Gruber A."/>
            <person name="Irimia M."/>
            <person name="Maruyama S."/>
            <person name="Arias M.C."/>
            <person name="Ball S.G."/>
            <person name="Gile G.H."/>
            <person name="Hirakawa Y."/>
            <person name="Hopkins J.F."/>
            <person name="Kuo A."/>
            <person name="Rensing S.A."/>
            <person name="Schmutz J."/>
            <person name="Symeonidi A."/>
            <person name="Elias M."/>
            <person name="Eveleigh R.J."/>
            <person name="Herman E.K."/>
            <person name="Klute M.J."/>
            <person name="Nakayama T."/>
            <person name="Obornik M."/>
            <person name="Reyes-Prieto A."/>
            <person name="Armbrust E.V."/>
            <person name="Aves S.J."/>
            <person name="Beiko R.G."/>
            <person name="Coutinho P."/>
            <person name="Dacks J.B."/>
            <person name="Durnford D.G."/>
            <person name="Fast N.M."/>
            <person name="Green B.R."/>
            <person name="Grisdale C.J."/>
            <person name="Hempel F."/>
            <person name="Henrissat B."/>
            <person name="Hoppner M.P."/>
            <person name="Ishida K."/>
            <person name="Kim E."/>
            <person name="Koreny L."/>
            <person name="Kroth P.G."/>
            <person name="Liu Y."/>
            <person name="Malik S.B."/>
            <person name="Maier U.G."/>
            <person name="McRose D."/>
            <person name="Mock T."/>
            <person name="Neilson J.A."/>
            <person name="Onodera N.T."/>
            <person name="Poole A.M."/>
            <person name="Pritham E.J."/>
            <person name="Richards T.A."/>
            <person name="Rocap G."/>
            <person name="Roy S.W."/>
            <person name="Sarai C."/>
            <person name="Schaack S."/>
            <person name="Shirato S."/>
            <person name="Slamovits C.H."/>
            <person name="Spencer D.F."/>
            <person name="Suzuki S."/>
            <person name="Worden A.Z."/>
            <person name="Zauner S."/>
            <person name="Barry K."/>
            <person name="Bell C."/>
            <person name="Bharti A.K."/>
            <person name="Crow J.A."/>
            <person name="Grimwood J."/>
            <person name="Kramer R."/>
            <person name="Lindquist E."/>
            <person name="Lucas S."/>
            <person name="Salamov A."/>
            <person name="McFadden G.I."/>
            <person name="Lane C.E."/>
            <person name="Keeling P.J."/>
            <person name="Gray M.W."/>
            <person name="Grigoriev I.V."/>
            <person name="Archibald J.M."/>
        </authorList>
    </citation>
    <scope>NUCLEOTIDE SEQUENCE</scope>
    <source>
        <strain evidence="1 3">CCMP2712</strain>
    </source>
</reference>
<sequence length="222" mass="23488">MLELMAVACASSDASTAAASASTSAHTTTLSQPPADFAWQRGYSWYPDTPGAYPASKMTWYYNSGGLYDQMHASSDASTVAAGSLSQAHTTTLANPNSADFVWQRGYGWYPDTPGAYPASKWTWYYNSGGLYDQSHQLGAVPVDSKDVSCVKQNKPTPASPGHLLLCGHAFILGAAEATVEAIKTGDVSKWEENFKGASNAAANAVSPVGGYIMSEHLVKTN</sequence>
<dbReference type="RefSeq" id="XP_005825628.1">
    <property type="nucleotide sequence ID" value="XM_005825571.1"/>
</dbReference>
<protein>
    <submittedName>
        <fullName evidence="1 2">Uncharacterized protein</fullName>
    </submittedName>
</protein>
<dbReference type="EnsemblProtists" id="EKX38648">
    <property type="protein sequence ID" value="EKX38648"/>
    <property type="gene ID" value="GUITHDRAFT_165146"/>
</dbReference>
<name>L1IQW4_GUITC</name>
<accession>L1IQW4</accession>
<dbReference type="HOGENOM" id="CLU_1247436_0_0_1"/>
<reference evidence="2" key="3">
    <citation type="submission" date="2015-06" db="UniProtKB">
        <authorList>
            <consortium name="EnsemblProtists"/>
        </authorList>
    </citation>
    <scope>IDENTIFICATION</scope>
</reference>
<organism evidence="1">
    <name type="scientific">Guillardia theta (strain CCMP2712)</name>
    <name type="common">Cryptophyte</name>
    <dbReference type="NCBI Taxonomy" id="905079"/>
    <lineage>
        <taxon>Eukaryota</taxon>
        <taxon>Cryptophyceae</taxon>
        <taxon>Pyrenomonadales</taxon>
        <taxon>Geminigeraceae</taxon>
        <taxon>Guillardia</taxon>
    </lineage>
</organism>
<dbReference type="Proteomes" id="UP000011087">
    <property type="component" value="Unassembled WGS sequence"/>
</dbReference>
<dbReference type="EMBL" id="JH993046">
    <property type="protein sequence ID" value="EKX38648.1"/>
    <property type="molecule type" value="Genomic_DNA"/>
</dbReference>
<dbReference type="GeneID" id="17295396"/>
<dbReference type="OrthoDB" id="10661830at2759"/>
<dbReference type="AlphaFoldDB" id="L1IQW4"/>
<keyword evidence="3" id="KW-1185">Reference proteome</keyword>
<reference evidence="3" key="2">
    <citation type="submission" date="2012-11" db="EMBL/GenBank/DDBJ databases">
        <authorList>
            <person name="Kuo A."/>
            <person name="Curtis B.A."/>
            <person name="Tanifuji G."/>
            <person name="Burki F."/>
            <person name="Gruber A."/>
            <person name="Irimia M."/>
            <person name="Maruyama S."/>
            <person name="Arias M.C."/>
            <person name="Ball S.G."/>
            <person name="Gile G.H."/>
            <person name="Hirakawa Y."/>
            <person name="Hopkins J.F."/>
            <person name="Rensing S.A."/>
            <person name="Schmutz J."/>
            <person name="Symeonidi A."/>
            <person name="Elias M."/>
            <person name="Eveleigh R.J."/>
            <person name="Herman E.K."/>
            <person name="Klute M.J."/>
            <person name="Nakayama T."/>
            <person name="Obornik M."/>
            <person name="Reyes-Prieto A."/>
            <person name="Armbrust E.V."/>
            <person name="Aves S.J."/>
            <person name="Beiko R.G."/>
            <person name="Coutinho P."/>
            <person name="Dacks J.B."/>
            <person name="Durnford D.G."/>
            <person name="Fast N.M."/>
            <person name="Green B.R."/>
            <person name="Grisdale C."/>
            <person name="Hempe F."/>
            <person name="Henrissat B."/>
            <person name="Hoppner M.P."/>
            <person name="Ishida K.-I."/>
            <person name="Kim E."/>
            <person name="Koreny L."/>
            <person name="Kroth P.G."/>
            <person name="Liu Y."/>
            <person name="Malik S.-B."/>
            <person name="Maier U.G."/>
            <person name="McRose D."/>
            <person name="Mock T."/>
            <person name="Neilson J.A."/>
            <person name="Onodera N.T."/>
            <person name="Poole A.M."/>
            <person name="Pritham E.J."/>
            <person name="Richards T.A."/>
            <person name="Rocap G."/>
            <person name="Roy S.W."/>
            <person name="Sarai C."/>
            <person name="Schaack S."/>
            <person name="Shirato S."/>
            <person name="Slamovits C.H."/>
            <person name="Spencer D.F."/>
            <person name="Suzuki S."/>
            <person name="Worden A.Z."/>
            <person name="Zauner S."/>
            <person name="Barry K."/>
            <person name="Bell C."/>
            <person name="Bharti A.K."/>
            <person name="Crow J.A."/>
            <person name="Grimwood J."/>
            <person name="Kramer R."/>
            <person name="Lindquist E."/>
            <person name="Lucas S."/>
            <person name="Salamov A."/>
            <person name="McFadden G.I."/>
            <person name="Lane C.E."/>
            <person name="Keeling P.J."/>
            <person name="Gray M.W."/>
            <person name="Grigoriev I.V."/>
            <person name="Archibald J.M."/>
        </authorList>
    </citation>
    <scope>NUCLEOTIDE SEQUENCE</scope>
    <source>
        <strain evidence="3">CCMP2712</strain>
    </source>
</reference>
<dbReference type="PaxDb" id="55529-EKX38648"/>
<proteinExistence type="predicted"/>
<dbReference type="KEGG" id="gtt:GUITHDRAFT_165146"/>